<dbReference type="Proteomes" id="UP000078541">
    <property type="component" value="Unassembled WGS sequence"/>
</dbReference>
<evidence type="ECO:0000313" key="1">
    <source>
        <dbReference type="EMBL" id="KYN42742.1"/>
    </source>
</evidence>
<sequence length="86" mass="10006">SDYRKHLNKVSLKSKFLNRVEKKSGLVDHTLPVSELSIEKKPQAEKFNELSIILFFEKHITCLINEANVRSITEFIIIGKIKHMQL</sequence>
<organism evidence="1 2">
    <name type="scientific">Trachymyrmex septentrionalis</name>
    <dbReference type="NCBI Taxonomy" id="34720"/>
    <lineage>
        <taxon>Eukaryota</taxon>
        <taxon>Metazoa</taxon>
        <taxon>Ecdysozoa</taxon>
        <taxon>Arthropoda</taxon>
        <taxon>Hexapoda</taxon>
        <taxon>Insecta</taxon>
        <taxon>Pterygota</taxon>
        <taxon>Neoptera</taxon>
        <taxon>Endopterygota</taxon>
        <taxon>Hymenoptera</taxon>
        <taxon>Apocrita</taxon>
        <taxon>Aculeata</taxon>
        <taxon>Formicoidea</taxon>
        <taxon>Formicidae</taxon>
        <taxon>Myrmicinae</taxon>
        <taxon>Trachymyrmex</taxon>
    </lineage>
</organism>
<proteinExistence type="predicted"/>
<protein>
    <submittedName>
        <fullName evidence="1">Uncharacterized protein</fullName>
    </submittedName>
</protein>
<dbReference type="EMBL" id="KQ981305">
    <property type="protein sequence ID" value="KYN42742.1"/>
    <property type="molecule type" value="Genomic_DNA"/>
</dbReference>
<name>A0A195FR33_9HYME</name>
<reference evidence="1 2" key="1">
    <citation type="submission" date="2016-03" db="EMBL/GenBank/DDBJ databases">
        <title>Trachymyrmex septentrionalis WGS genome.</title>
        <authorList>
            <person name="Nygaard S."/>
            <person name="Hu H."/>
            <person name="Boomsma J."/>
            <person name="Zhang G."/>
        </authorList>
    </citation>
    <scope>NUCLEOTIDE SEQUENCE [LARGE SCALE GENOMIC DNA]</scope>
    <source>
        <strain evidence="1">Tsep2-gDNA-1</strain>
        <tissue evidence="1">Whole body</tissue>
    </source>
</reference>
<accession>A0A195FR33</accession>
<keyword evidence="2" id="KW-1185">Reference proteome</keyword>
<feature type="non-terminal residue" evidence="1">
    <location>
        <position position="1"/>
    </location>
</feature>
<gene>
    <name evidence="1" type="ORF">ALC56_02544</name>
</gene>
<dbReference type="AlphaFoldDB" id="A0A195FR33"/>
<evidence type="ECO:0000313" key="2">
    <source>
        <dbReference type="Proteomes" id="UP000078541"/>
    </source>
</evidence>